<evidence type="ECO:0000256" key="10">
    <source>
        <dbReference type="ARBA" id="ARBA00023180"/>
    </source>
</evidence>
<accession>A0A0C9RP55</accession>
<feature type="transmembrane region" description="Helical" evidence="14">
    <location>
        <begin position="369"/>
        <end position="394"/>
    </location>
</feature>
<keyword evidence="5" id="KW-0808">Transferase</keyword>
<dbReference type="InterPro" id="IPR029044">
    <property type="entry name" value="Nucleotide-diphossugar_trans"/>
</dbReference>
<feature type="transmembrane region" description="Helical" evidence="14">
    <location>
        <begin position="890"/>
        <end position="917"/>
    </location>
</feature>
<dbReference type="GO" id="GO:0006031">
    <property type="term" value="P:chitin biosynthetic process"/>
    <property type="evidence" value="ECO:0007669"/>
    <property type="project" value="TreeGrafter"/>
</dbReference>
<feature type="transmembrane region" description="Helical" evidence="14">
    <location>
        <begin position="133"/>
        <end position="154"/>
    </location>
</feature>
<proteinExistence type="inferred from homology"/>
<evidence type="ECO:0000313" key="17">
    <source>
        <dbReference type="Proteomes" id="UP000694866"/>
    </source>
</evidence>
<feature type="transmembrane region" description="Helical" evidence="14">
    <location>
        <begin position="72"/>
        <end position="98"/>
    </location>
</feature>
<evidence type="ECO:0000256" key="12">
    <source>
        <dbReference type="ARBA" id="ARBA00048014"/>
    </source>
</evidence>
<gene>
    <name evidence="16" type="primary">CHS3</name>
    <name evidence="18" type="synonym">LOC105271092</name>
    <name evidence="16" type="ORF">g.44976</name>
</gene>
<dbReference type="Pfam" id="PF03142">
    <property type="entry name" value="Chitin_synth_2"/>
    <property type="match status" value="1"/>
</dbReference>
<evidence type="ECO:0000256" key="9">
    <source>
        <dbReference type="ARBA" id="ARBA00023136"/>
    </source>
</evidence>
<dbReference type="OrthoDB" id="370884at2759"/>
<evidence type="ECO:0000256" key="11">
    <source>
        <dbReference type="ARBA" id="ARBA00046329"/>
    </source>
</evidence>
<evidence type="ECO:0000256" key="4">
    <source>
        <dbReference type="ARBA" id="ARBA00022676"/>
    </source>
</evidence>
<dbReference type="InterPro" id="IPR004835">
    <property type="entry name" value="Chitin_synth"/>
</dbReference>
<dbReference type="KEGG" id="fas:105271092"/>
<evidence type="ECO:0000256" key="6">
    <source>
        <dbReference type="ARBA" id="ARBA00022692"/>
    </source>
</evidence>
<comment type="similarity">
    <text evidence="11">Belongs to the chitin synthase family. Class IV subfamily.</text>
</comment>
<feature type="transmembrane region" description="Helical" evidence="14">
    <location>
        <begin position="198"/>
        <end position="218"/>
    </location>
</feature>
<reference evidence="18" key="2">
    <citation type="submission" date="2025-04" db="UniProtKB">
        <authorList>
            <consortium name="RefSeq"/>
        </authorList>
    </citation>
    <scope>IDENTIFICATION</scope>
    <source>
        <strain evidence="18">USDA-PBARC FA_bdor</strain>
        <tissue evidence="18">Whole organism</tissue>
    </source>
</reference>
<evidence type="ECO:0000256" key="1">
    <source>
        <dbReference type="ARBA" id="ARBA00004651"/>
    </source>
</evidence>
<keyword evidence="6 14" id="KW-0812">Transmembrane</keyword>
<dbReference type="PANTHER" id="PTHR22914">
    <property type="entry name" value="CHITIN SYNTHASE"/>
    <property type="match status" value="1"/>
</dbReference>
<feature type="region of interest" description="Disordered" evidence="13">
    <location>
        <begin position="1440"/>
        <end position="1468"/>
    </location>
</feature>
<feature type="transmembrane region" description="Helical" evidence="14">
    <location>
        <begin position="923"/>
        <end position="940"/>
    </location>
</feature>
<dbReference type="EMBL" id="GBYB01015337">
    <property type="protein sequence ID" value="JAG85104.1"/>
    <property type="molecule type" value="Transcribed_RNA"/>
</dbReference>
<dbReference type="Pfam" id="PF23000">
    <property type="entry name" value="ChitinSynthase_IV_N"/>
    <property type="match status" value="1"/>
</dbReference>
<feature type="transmembrane region" description="Helical" evidence="14">
    <location>
        <begin position="1284"/>
        <end position="1305"/>
    </location>
</feature>
<feature type="transmembrane region" description="Helical" evidence="14">
    <location>
        <begin position="1009"/>
        <end position="1028"/>
    </location>
</feature>
<comment type="catalytic activity">
    <reaction evidence="12">
        <text>[(1-&gt;4)-N-acetyl-beta-D-glucosaminyl](n) + UDP-N-acetyl-alpha-D-glucosamine = [(1-&gt;4)-N-acetyl-beta-D-glucosaminyl](n+1) + UDP + H(+)</text>
        <dbReference type="Rhea" id="RHEA:16637"/>
        <dbReference type="Rhea" id="RHEA-COMP:9593"/>
        <dbReference type="Rhea" id="RHEA-COMP:9595"/>
        <dbReference type="ChEBI" id="CHEBI:15378"/>
        <dbReference type="ChEBI" id="CHEBI:17029"/>
        <dbReference type="ChEBI" id="CHEBI:57705"/>
        <dbReference type="ChEBI" id="CHEBI:58223"/>
        <dbReference type="EC" id="2.4.1.16"/>
    </reaction>
</comment>
<evidence type="ECO:0000313" key="18">
    <source>
        <dbReference type="RefSeq" id="XP_011310728.1"/>
    </source>
</evidence>
<dbReference type="CDD" id="cd04190">
    <property type="entry name" value="Chitin_synth_C"/>
    <property type="match status" value="1"/>
</dbReference>
<feature type="transmembrane region" description="Helical" evidence="14">
    <location>
        <begin position="305"/>
        <end position="329"/>
    </location>
</feature>
<keyword evidence="17" id="KW-1185">Reference proteome</keyword>
<keyword evidence="10" id="KW-0325">Glycoprotein</keyword>
<feature type="transmembrane region" description="Helical" evidence="14">
    <location>
        <begin position="947"/>
        <end position="971"/>
    </location>
</feature>
<dbReference type="SUPFAM" id="SSF53448">
    <property type="entry name" value="Nucleotide-diphospho-sugar transferases"/>
    <property type="match status" value="1"/>
</dbReference>
<evidence type="ECO:0000256" key="2">
    <source>
        <dbReference type="ARBA" id="ARBA00012543"/>
    </source>
</evidence>
<dbReference type="RefSeq" id="XP_011310728.1">
    <property type="nucleotide sequence ID" value="XM_011312426.1"/>
</dbReference>
<evidence type="ECO:0000256" key="8">
    <source>
        <dbReference type="ARBA" id="ARBA00023054"/>
    </source>
</evidence>
<protein>
    <recommendedName>
        <fullName evidence="2">chitin synthase</fullName>
        <ecNumber evidence="2">2.4.1.16</ecNumber>
    </recommendedName>
</protein>
<feature type="region of interest" description="Disordered" evidence="13">
    <location>
        <begin position="1045"/>
        <end position="1066"/>
    </location>
</feature>
<dbReference type="PANTHER" id="PTHR22914:SF14">
    <property type="entry name" value="CHITIN SYNTHASE"/>
    <property type="match status" value="1"/>
</dbReference>
<accession>A0A9R1TKW9</accession>
<evidence type="ECO:0000256" key="7">
    <source>
        <dbReference type="ARBA" id="ARBA00022989"/>
    </source>
</evidence>
<feature type="transmembrane region" description="Helical" evidence="14">
    <location>
        <begin position="1226"/>
        <end position="1244"/>
    </location>
</feature>
<evidence type="ECO:0000313" key="16">
    <source>
        <dbReference type="EMBL" id="JAG85104.1"/>
    </source>
</evidence>
<keyword evidence="3" id="KW-1003">Cell membrane</keyword>
<name>A0A0C9RP55_9HYME</name>
<feature type="transmembrane region" description="Helical" evidence="14">
    <location>
        <begin position="406"/>
        <end position="429"/>
    </location>
</feature>
<dbReference type="GO" id="GO:0004100">
    <property type="term" value="F:chitin synthase activity"/>
    <property type="evidence" value="ECO:0007669"/>
    <property type="project" value="UniProtKB-EC"/>
</dbReference>
<evidence type="ECO:0000256" key="14">
    <source>
        <dbReference type="SAM" id="Phobius"/>
    </source>
</evidence>
<keyword evidence="7 14" id="KW-1133">Transmembrane helix</keyword>
<evidence type="ECO:0000256" key="3">
    <source>
        <dbReference type="ARBA" id="ARBA00022475"/>
    </source>
</evidence>
<evidence type="ECO:0000256" key="5">
    <source>
        <dbReference type="ARBA" id="ARBA00022679"/>
    </source>
</evidence>
<dbReference type="FunFam" id="3.90.550.10:FF:000139">
    <property type="entry name" value="Chitin synthase 8"/>
    <property type="match status" value="1"/>
</dbReference>
<feature type="compositionally biased region" description="Acidic residues" evidence="13">
    <location>
        <begin position="14"/>
        <end position="27"/>
    </location>
</feature>
<feature type="transmembrane region" description="Helical" evidence="14">
    <location>
        <begin position="230"/>
        <end position="251"/>
    </location>
</feature>
<feature type="domain" description="Chitin synthase chs-1/2 N-terminal putative transporter" evidence="15">
    <location>
        <begin position="62"/>
        <end position="444"/>
    </location>
</feature>
<feature type="region of interest" description="Disordered" evidence="13">
    <location>
        <begin position="1"/>
        <end position="35"/>
    </location>
</feature>
<evidence type="ECO:0000259" key="15">
    <source>
        <dbReference type="Pfam" id="PF23000"/>
    </source>
</evidence>
<dbReference type="EC" id="2.4.1.16" evidence="2"/>
<sequence>MATIYGRKPSYLEPVDEVDENSSDNEEETKKTVESEEEIYDWDLFRHYPPISKTGSNADMSFYEAALKTLKALTYLILFTLVLAGGVFAKASILLAAAQVERKTPLNYCDYQRAKGSLSDKQTVTLCDNGRIYWYWCVVLAFFLPEVITLLRASHHLLFKRKKLPFFFDAVFVCTVETFHAVAISLLFLVVLPEMNSLLAAAVTSCTCIIPAVLGLLSRTRVPGSTGRSFALMMIGDVIAVIAQASGIFLLPVSRSTGETARWILPGVLIFASCRWWSNFVSPKSGLGVIKILSRMKDRLEQSRGVVQGMTALCRISAFLGTCVAVIYVKGIDVEKFFHTFPGTGRYLINISRRSNSIVSGVPSEEAEYVYVSSFVPLVVLFIHVVASFMAYFAGKCASQVLMQKFGLATPVSLTVPSTIVFIFVLSVFREDDVCSLHDILPDYIFFSVPSIDSTPEMFYQWEQWLWIPWLLSQAWVTMHIWTPHCERLATTNRLFTVSYDSLMIDQSLMLSRRRDEPQEPQDTKEHPTTKLYVCATMWHEQEDEMMNFINSVIKLDLYRSSNKFTQTRYKVQMDDYYELESHVFFDDAFQCMHGCDPTKPCAHNENETQINSYVKIFIKAMEKSVTNIGYLALPPMKYPTNYGGRLEWKLPGKTTLTVHLKDKNKIRHRKRWSQVMYMYYLLGYCLMDRPTYTVQEKVAMSENTFLLTLDGDIDFDPSAVIVLLHLMERDKELGAACGRIHPMGSGPMVWYQRFEYAIGHWLQKSTEHVIGSVLCSPGAFSLFRAKTLMEDNVMRKYATTSSEARHYVQYDQGEDRWLCTLILQAGGKVEYCAASDSYTHAPETFDEFFKQRRRWIPSTIANILDLLSTSKETRRVNNNISLLYIIYEWILMGSTVLGPGTIFLMLVGAFVAAFRIDNWSSFAYNLIPIVIFVVVCFFCKEQAQLFVAAVISAIYGLMMVVVLVGIMIQITEDGWVAPTTILFFVVASQLVVAGLLHPQEVFCLVCGIIYYITVPSMYMLLIIYSLFNLNNVTWGTRESKPLVKEQNVGESDEKKPQKDSEEEAKDKGAIDFSFAGLFRCILCTHNEESPLEKKLDAITASLTGIGQRLDMLEGGALCLSDTAHDDKMEDEQKMVDYEKVDEPEVIMVGHSHPEEEVVADNSGALLVAPYWIRDKELSKGGVEFLSRKEEMFWERLIKKYLFPIDEDEEQQAKTAATLKSLRDEYLFKFFMINGLFVLIVFLMQLKKDILHLEWPLGKTYNVSFNSASETVDLHKNYLELEPIGCLFILAFVGILGIQFMAMLVHRFNTFCHVLANTSLNWKQCCRDDESDELPLKSQAHEFAKGLQRLAMNNAQPVTPATDPQPTQPRKRNTVHALISKENKTRLATDFETVFRQNMREPSANPKLTSMGISQTVLKAFERRRTTVVQRKSQFKRANSISQEAQGATGENHYNAIPSSHSHTYDNPAFIDDEEATLNRRNP</sequence>
<dbReference type="Proteomes" id="UP000694866">
    <property type="component" value="Unplaced"/>
</dbReference>
<dbReference type="GO" id="GO:0005886">
    <property type="term" value="C:plasma membrane"/>
    <property type="evidence" value="ECO:0007669"/>
    <property type="project" value="UniProtKB-SubCell"/>
</dbReference>
<feature type="transmembrane region" description="Helical" evidence="14">
    <location>
        <begin position="977"/>
        <end position="997"/>
    </location>
</feature>
<feature type="transmembrane region" description="Helical" evidence="14">
    <location>
        <begin position="166"/>
        <end position="192"/>
    </location>
</feature>
<feature type="compositionally biased region" description="Basic and acidic residues" evidence="13">
    <location>
        <begin position="1052"/>
        <end position="1066"/>
    </location>
</feature>
<dbReference type="GeneID" id="105271092"/>
<evidence type="ECO:0000256" key="13">
    <source>
        <dbReference type="SAM" id="MobiDB-lite"/>
    </source>
</evidence>
<reference evidence="16" key="1">
    <citation type="submission" date="2015-01" db="EMBL/GenBank/DDBJ databases">
        <title>Transcriptome Assembly of Fopius arisanus.</title>
        <authorList>
            <person name="Geib S."/>
        </authorList>
    </citation>
    <scope>NUCLEOTIDE SEQUENCE</scope>
</reference>
<keyword evidence="4" id="KW-0328">Glycosyltransferase</keyword>
<keyword evidence="9 14" id="KW-0472">Membrane</keyword>
<comment type="subcellular location">
    <subcellularLocation>
        <location evidence="1">Cell membrane</location>
        <topology evidence="1">Multi-pass membrane protein</topology>
    </subcellularLocation>
</comment>
<keyword evidence="8" id="KW-0175">Coiled coil</keyword>
<organism evidence="16">
    <name type="scientific">Fopius arisanus</name>
    <dbReference type="NCBI Taxonomy" id="64838"/>
    <lineage>
        <taxon>Eukaryota</taxon>
        <taxon>Metazoa</taxon>
        <taxon>Ecdysozoa</taxon>
        <taxon>Arthropoda</taxon>
        <taxon>Hexapoda</taxon>
        <taxon>Insecta</taxon>
        <taxon>Pterygota</taxon>
        <taxon>Neoptera</taxon>
        <taxon>Endopterygota</taxon>
        <taxon>Hymenoptera</taxon>
        <taxon>Apocrita</taxon>
        <taxon>Ichneumonoidea</taxon>
        <taxon>Braconidae</taxon>
        <taxon>Opiinae</taxon>
        <taxon>Fopius</taxon>
    </lineage>
</organism>
<dbReference type="InterPro" id="IPR055120">
    <property type="entry name" value="Chs-1/2_IV_N"/>
</dbReference>